<feature type="compositionally biased region" description="Low complexity" evidence="1">
    <location>
        <begin position="78"/>
        <end position="91"/>
    </location>
</feature>
<sequence>MAIGRRVECSARLRCRRTSRRFTARVATGPPARRSERTGWSGSLKREESAGPRPYFSSVTICFTLTADHTFVKCIQPTSSGRRTTATSRFTQSHGQA</sequence>
<comment type="caution">
    <text evidence="2">The sequence shown here is derived from an EMBL/GenBank/DDBJ whole genome shotgun (WGS) entry which is preliminary data.</text>
</comment>
<gene>
    <name evidence="2" type="ORF">PXEA_LOCUS24689</name>
</gene>
<keyword evidence="3" id="KW-1185">Reference proteome</keyword>
<evidence type="ECO:0000313" key="3">
    <source>
        <dbReference type="Proteomes" id="UP000784294"/>
    </source>
</evidence>
<proteinExistence type="predicted"/>
<organism evidence="2 3">
    <name type="scientific">Protopolystoma xenopodis</name>
    <dbReference type="NCBI Taxonomy" id="117903"/>
    <lineage>
        <taxon>Eukaryota</taxon>
        <taxon>Metazoa</taxon>
        <taxon>Spiralia</taxon>
        <taxon>Lophotrochozoa</taxon>
        <taxon>Platyhelminthes</taxon>
        <taxon>Monogenea</taxon>
        <taxon>Polyopisthocotylea</taxon>
        <taxon>Polystomatidea</taxon>
        <taxon>Polystomatidae</taxon>
        <taxon>Protopolystoma</taxon>
    </lineage>
</organism>
<evidence type="ECO:0000256" key="1">
    <source>
        <dbReference type="SAM" id="MobiDB-lite"/>
    </source>
</evidence>
<feature type="region of interest" description="Disordered" evidence="1">
    <location>
        <begin position="78"/>
        <end position="97"/>
    </location>
</feature>
<reference evidence="2" key="1">
    <citation type="submission" date="2018-11" db="EMBL/GenBank/DDBJ databases">
        <authorList>
            <consortium name="Pathogen Informatics"/>
        </authorList>
    </citation>
    <scope>NUCLEOTIDE SEQUENCE</scope>
</reference>
<name>A0A3S5B1V4_9PLAT</name>
<accession>A0A3S5B1V4</accession>
<dbReference type="Proteomes" id="UP000784294">
    <property type="component" value="Unassembled WGS sequence"/>
</dbReference>
<evidence type="ECO:0000313" key="2">
    <source>
        <dbReference type="EMBL" id="VEL31249.1"/>
    </source>
</evidence>
<dbReference type="EMBL" id="CAAALY010120267">
    <property type="protein sequence ID" value="VEL31249.1"/>
    <property type="molecule type" value="Genomic_DNA"/>
</dbReference>
<protein>
    <submittedName>
        <fullName evidence="2">Uncharacterized protein</fullName>
    </submittedName>
</protein>
<feature type="region of interest" description="Disordered" evidence="1">
    <location>
        <begin position="24"/>
        <end position="52"/>
    </location>
</feature>
<dbReference type="AlphaFoldDB" id="A0A3S5B1V4"/>